<reference evidence="3" key="1">
    <citation type="submission" date="2021-06" db="EMBL/GenBank/DDBJ databases">
        <title>Parelaphostrongylus tenuis whole genome reference sequence.</title>
        <authorList>
            <person name="Garwood T.J."/>
            <person name="Larsen P.A."/>
            <person name="Fountain-Jones N.M."/>
            <person name="Garbe J.R."/>
            <person name="Macchietto M.G."/>
            <person name="Kania S.A."/>
            <person name="Gerhold R.W."/>
            <person name="Richards J.E."/>
            <person name="Wolf T.M."/>
        </authorList>
    </citation>
    <scope>NUCLEOTIDE SEQUENCE</scope>
    <source>
        <strain evidence="3">MNPRO001-30</strain>
        <tissue evidence="3">Meninges</tissue>
    </source>
</reference>
<evidence type="ECO:0000256" key="1">
    <source>
        <dbReference type="SAM" id="MobiDB-lite"/>
    </source>
</evidence>
<evidence type="ECO:0000256" key="2">
    <source>
        <dbReference type="SAM" id="Phobius"/>
    </source>
</evidence>
<accession>A0AAD5RA81</accession>
<evidence type="ECO:0000313" key="4">
    <source>
        <dbReference type="Proteomes" id="UP001196413"/>
    </source>
</evidence>
<feature type="transmembrane region" description="Helical" evidence="2">
    <location>
        <begin position="47"/>
        <end position="70"/>
    </location>
</feature>
<gene>
    <name evidence="3" type="ORF">KIN20_034446</name>
</gene>
<keyword evidence="2" id="KW-1133">Transmembrane helix</keyword>
<name>A0AAD5RA81_PARTN</name>
<protein>
    <submittedName>
        <fullName evidence="3">Uncharacterized protein</fullName>
    </submittedName>
</protein>
<keyword evidence="2" id="KW-0472">Membrane</keyword>
<organism evidence="3 4">
    <name type="scientific">Parelaphostrongylus tenuis</name>
    <name type="common">Meningeal worm</name>
    <dbReference type="NCBI Taxonomy" id="148309"/>
    <lineage>
        <taxon>Eukaryota</taxon>
        <taxon>Metazoa</taxon>
        <taxon>Ecdysozoa</taxon>
        <taxon>Nematoda</taxon>
        <taxon>Chromadorea</taxon>
        <taxon>Rhabditida</taxon>
        <taxon>Rhabditina</taxon>
        <taxon>Rhabditomorpha</taxon>
        <taxon>Strongyloidea</taxon>
        <taxon>Metastrongylidae</taxon>
        <taxon>Parelaphostrongylus</taxon>
    </lineage>
</organism>
<evidence type="ECO:0000313" key="3">
    <source>
        <dbReference type="EMBL" id="KAJ1372315.1"/>
    </source>
</evidence>
<comment type="caution">
    <text evidence="3">The sequence shown here is derived from an EMBL/GenBank/DDBJ whole genome shotgun (WGS) entry which is preliminary data.</text>
</comment>
<keyword evidence="2" id="KW-0812">Transmembrane</keyword>
<feature type="region of interest" description="Disordered" evidence="1">
    <location>
        <begin position="1"/>
        <end position="25"/>
    </location>
</feature>
<dbReference type="Proteomes" id="UP001196413">
    <property type="component" value="Unassembled WGS sequence"/>
</dbReference>
<dbReference type="EMBL" id="JAHQIW010007126">
    <property type="protein sequence ID" value="KAJ1372315.1"/>
    <property type="molecule type" value="Genomic_DNA"/>
</dbReference>
<sequence length="92" mass="10002">MASTSADDPAPVHVPRPAVGERNWLGSLKTPGEKYPLEPRKLKKSDVFTYLGAGIGVLLTVLALTFYTGIFGKNLTKKKPSHSAMSHETQYS</sequence>
<proteinExistence type="predicted"/>
<dbReference type="AlphaFoldDB" id="A0AAD5RA81"/>
<keyword evidence="4" id="KW-1185">Reference proteome</keyword>